<evidence type="ECO:0000259" key="7">
    <source>
        <dbReference type="Pfam" id="PF01029"/>
    </source>
</evidence>
<evidence type="ECO:0000256" key="4">
    <source>
        <dbReference type="ARBA" id="ARBA00023015"/>
    </source>
</evidence>
<evidence type="ECO:0000256" key="3">
    <source>
        <dbReference type="ARBA" id="ARBA00022884"/>
    </source>
</evidence>
<keyword evidence="5 6" id="KW-0804">Transcription</keyword>
<dbReference type="PANTHER" id="PTHR11078:SF3">
    <property type="entry name" value="ANTITERMINATION NUSB DOMAIN-CONTAINING PROTEIN"/>
    <property type="match status" value="1"/>
</dbReference>
<dbReference type="RefSeq" id="WP_093217182.1">
    <property type="nucleotide sequence ID" value="NZ_FNFL01000008.1"/>
</dbReference>
<feature type="domain" description="NusB/RsmB/TIM44" evidence="7">
    <location>
        <begin position="5"/>
        <end position="126"/>
    </location>
</feature>
<evidence type="ECO:0000256" key="2">
    <source>
        <dbReference type="ARBA" id="ARBA00022814"/>
    </source>
</evidence>
<evidence type="ECO:0000313" key="9">
    <source>
        <dbReference type="Proteomes" id="UP000198694"/>
    </source>
</evidence>
<keyword evidence="4 6" id="KW-0805">Transcription regulation</keyword>
<sequence length="126" mass="14534">MKRRTAREKSFQVLFQMDVNDIEPDEAIEHAMEGPSEDSFLNDLVHGVTKYRQEIDQKIDGHLEHWTFNRLASVEKTLLRIATYELFYNEEVPNSVAINEAIELANSYGDEKSGKFINGVLSKMLK</sequence>
<comment type="similarity">
    <text evidence="1 6">Belongs to the NusB family.</text>
</comment>
<evidence type="ECO:0000313" key="8">
    <source>
        <dbReference type="EMBL" id="SDK55858.1"/>
    </source>
</evidence>
<dbReference type="GO" id="GO:0006353">
    <property type="term" value="P:DNA-templated transcription termination"/>
    <property type="evidence" value="ECO:0007669"/>
    <property type="project" value="UniProtKB-UniRule"/>
</dbReference>
<dbReference type="CDD" id="cd00619">
    <property type="entry name" value="Terminator_NusB"/>
    <property type="match status" value="1"/>
</dbReference>
<dbReference type="GO" id="GO:0003723">
    <property type="term" value="F:RNA binding"/>
    <property type="evidence" value="ECO:0007669"/>
    <property type="project" value="UniProtKB-UniRule"/>
</dbReference>
<dbReference type="InterPro" id="IPR011605">
    <property type="entry name" value="NusB_fam"/>
</dbReference>
<dbReference type="GO" id="GO:0005829">
    <property type="term" value="C:cytosol"/>
    <property type="evidence" value="ECO:0007669"/>
    <property type="project" value="TreeGrafter"/>
</dbReference>
<keyword evidence="2 6" id="KW-0889">Transcription antitermination</keyword>
<dbReference type="STRING" id="407036.SAMN05216243_3570"/>
<evidence type="ECO:0000256" key="1">
    <source>
        <dbReference type="ARBA" id="ARBA00005952"/>
    </source>
</evidence>
<dbReference type="NCBIfam" id="TIGR01951">
    <property type="entry name" value="nusB"/>
    <property type="match status" value="1"/>
</dbReference>
<dbReference type="InterPro" id="IPR006027">
    <property type="entry name" value="NusB_RsmB_TIM44"/>
</dbReference>
<evidence type="ECO:0000256" key="6">
    <source>
        <dbReference type="HAMAP-Rule" id="MF_00073"/>
    </source>
</evidence>
<accession>A0A1G9CW01</accession>
<dbReference type="AlphaFoldDB" id="A0A1G9CW01"/>
<dbReference type="SUPFAM" id="SSF48013">
    <property type="entry name" value="NusB-like"/>
    <property type="match status" value="1"/>
</dbReference>
<dbReference type="OrthoDB" id="9811381at2"/>
<name>A0A1G9CW01_9BACI</name>
<proteinExistence type="inferred from homology"/>
<dbReference type="Gene3D" id="1.10.940.10">
    <property type="entry name" value="NusB-like"/>
    <property type="match status" value="1"/>
</dbReference>
<dbReference type="HAMAP" id="MF_00073">
    <property type="entry name" value="NusB"/>
    <property type="match status" value="1"/>
</dbReference>
<dbReference type="Pfam" id="PF01029">
    <property type="entry name" value="NusB"/>
    <property type="match status" value="1"/>
</dbReference>
<protein>
    <recommendedName>
        <fullName evidence="6">Transcription antitermination protein NusB</fullName>
    </recommendedName>
    <alternativeName>
        <fullName evidence="6">Antitermination factor NusB</fullName>
    </alternativeName>
</protein>
<evidence type="ECO:0000256" key="5">
    <source>
        <dbReference type="ARBA" id="ARBA00023163"/>
    </source>
</evidence>
<reference evidence="8 9" key="1">
    <citation type="submission" date="2016-10" db="EMBL/GenBank/DDBJ databases">
        <authorList>
            <person name="de Groot N.N."/>
        </authorList>
    </citation>
    <scope>NUCLEOTIDE SEQUENCE [LARGE SCALE GENOMIC DNA]</scope>
    <source>
        <strain evidence="8 9">CGMCC 1.6502</strain>
    </source>
</reference>
<dbReference type="InterPro" id="IPR035926">
    <property type="entry name" value="NusB-like_sf"/>
</dbReference>
<dbReference type="PANTHER" id="PTHR11078">
    <property type="entry name" value="N UTILIZATION SUBSTANCE PROTEIN B-RELATED"/>
    <property type="match status" value="1"/>
</dbReference>
<gene>
    <name evidence="6" type="primary">nusB</name>
    <name evidence="8" type="ORF">SAMN05216243_3570</name>
</gene>
<dbReference type="Proteomes" id="UP000198694">
    <property type="component" value="Unassembled WGS sequence"/>
</dbReference>
<dbReference type="GO" id="GO:0031564">
    <property type="term" value="P:transcription antitermination"/>
    <property type="evidence" value="ECO:0007669"/>
    <property type="project" value="UniProtKB-KW"/>
</dbReference>
<keyword evidence="9" id="KW-1185">Reference proteome</keyword>
<keyword evidence="3 6" id="KW-0694">RNA-binding</keyword>
<dbReference type="EMBL" id="FNFL01000008">
    <property type="protein sequence ID" value="SDK55858.1"/>
    <property type="molecule type" value="Genomic_DNA"/>
</dbReference>
<comment type="function">
    <text evidence="6">Involved in transcription antitermination. Required for transcription of ribosomal RNA (rRNA) genes. Binds specifically to the boxA antiterminator sequence of the ribosomal RNA (rrn) operons.</text>
</comment>
<organism evidence="8 9">
    <name type="scientific">Sediminibacillus albus</name>
    <dbReference type="NCBI Taxonomy" id="407036"/>
    <lineage>
        <taxon>Bacteria</taxon>
        <taxon>Bacillati</taxon>
        <taxon>Bacillota</taxon>
        <taxon>Bacilli</taxon>
        <taxon>Bacillales</taxon>
        <taxon>Bacillaceae</taxon>
        <taxon>Sediminibacillus</taxon>
    </lineage>
</organism>